<dbReference type="GO" id="GO:0005886">
    <property type="term" value="C:plasma membrane"/>
    <property type="evidence" value="ECO:0007669"/>
    <property type="project" value="TreeGrafter"/>
</dbReference>
<dbReference type="Gene3D" id="1.20.1640.10">
    <property type="entry name" value="Multidrug efflux transporter AcrB transmembrane domain"/>
    <property type="match status" value="2"/>
</dbReference>
<organism evidence="2 3">
    <name type="scientific">Mariniflexile fucanivorans</name>
    <dbReference type="NCBI Taxonomy" id="264023"/>
    <lineage>
        <taxon>Bacteria</taxon>
        <taxon>Pseudomonadati</taxon>
        <taxon>Bacteroidota</taxon>
        <taxon>Flavobacteriia</taxon>
        <taxon>Flavobacteriales</taxon>
        <taxon>Flavobacteriaceae</taxon>
        <taxon>Mariniflexile</taxon>
    </lineage>
</organism>
<dbReference type="SUPFAM" id="SSF82693">
    <property type="entry name" value="Multidrug efflux transporter AcrB pore domain, PN1, PN2, PC1 and PC2 subdomains"/>
    <property type="match status" value="3"/>
</dbReference>
<feature type="transmembrane region" description="Helical" evidence="1">
    <location>
        <begin position="990"/>
        <end position="1016"/>
    </location>
</feature>
<feature type="transmembrane region" description="Helical" evidence="1">
    <location>
        <begin position="532"/>
        <end position="553"/>
    </location>
</feature>
<feature type="transmembrane region" description="Helical" evidence="1">
    <location>
        <begin position="333"/>
        <end position="353"/>
    </location>
</feature>
<dbReference type="InterPro" id="IPR027463">
    <property type="entry name" value="AcrB_DN_DC_subdom"/>
</dbReference>
<dbReference type="EMBL" id="SLUP01000006">
    <property type="protein sequence ID" value="TCL64877.1"/>
    <property type="molecule type" value="Genomic_DNA"/>
</dbReference>
<feature type="transmembrane region" description="Helical" evidence="1">
    <location>
        <begin position="887"/>
        <end position="907"/>
    </location>
</feature>
<feature type="transmembrane region" description="Helical" evidence="1">
    <location>
        <begin position="857"/>
        <end position="880"/>
    </location>
</feature>
<evidence type="ECO:0000313" key="3">
    <source>
        <dbReference type="Proteomes" id="UP000295455"/>
    </source>
</evidence>
<dbReference type="PANTHER" id="PTHR32063">
    <property type="match status" value="1"/>
</dbReference>
<feature type="transmembrane region" description="Helical" evidence="1">
    <location>
        <begin position="431"/>
        <end position="457"/>
    </location>
</feature>
<dbReference type="Proteomes" id="UP000295455">
    <property type="component" value="Unassembled WGS sequence"/>
</dbReference>
<dbReference type="Gene3D" id="3.30.2090.10">
    <property type="entry name" value="Multidrug efflux transporter AcrB TolC docking domain, DN and DC subdomains"/>
    <property type="match status" value="2"/>
</dbReference>
<sequence>MTITELSVKRPTLAVVVFTIIALLGIISYTGLGYELLPKITSPMLSISTTYPGASPSEVENSVTTNIEDAVSALEGVKSIKSISQEGISIVSVELTYNADVDKALQDAQRKVNNIIGQLPEQVIQPSVDKFSFDDMPIMRLGVSSKMDAIAFNDLVDNDIKETLSRIEGVARVEVIGGNEREIRINVDRDKLKAYGLSILQVTQAIASANLDFPTGNIKDNDQQVTVRLSGKFNSIEDIKGLSIKTAQNGGNVKIEEIAEVYDTTKDVTTISRIDGISSIGLTISKQSDGNTVQVAEDIIKEIKKIESEHTADDLKIAVAQDSSVFTLEAADAVIFDLMLAVGLVAIIMLFFLKSWRDSIIVMVSIPVSIVATFIAMSQLGYTLNLMTLLGLSLVVGILVDDSIVVLESIHAEMEKGKTRMEAAIESWKKIGLSVMSITLVLIAVFLPITFVTGLIADLLKQFAVVVAFATAISLAVSFTLTPLLASRFSKVINLEKKNILNTPLIAFENFLQGVNKFYRDVLKWTLVRKRVTAFSLLALVIGSLSLMVFGFIGSEFVKNGDNGEFLVELELPKESTIEETNLAALKVEDILLSDAIVSSVFTTVGTGTGGSGNSSNLAQINAKMISPDKRTISSEEFSRAIKTKLTKTISGVKFKTAAVGMVGGSTAGPIQVVLTGNSIDELLKVADEVKATVESVPGARNVELSVSGGNPEVAITVDRDKMAILNLTMSDVGNTMQNAFAGNTQYKFRDGENEYDINVKLDQFDRRNIEDIKKITFLNTIGELIELQQFADVAQSTGPTRLERDNKRSSLSVGAQVAGLPVGDVSTNVQTAIEGMTFPDGVEFEMGGDLESQTEAFASLGLALLMSIILVYLIMVALYESYAYPLVVMFSVPTALIGAFLILALFQESLGVFTFLGLIMLVGLVIKNAILIVDAANQFKTEGDNTLVAIEKAGLTRLRPILMTTLAMVIAMIPIAFASGAGAEWKNGLALVLIGGLTSSLIFTVIIVPVMYVVIDIWKGDIKKKDAKLEAKNIGTIDIKMTH</sequence>
<feature type="transmembrane region" description="Helical" evidence="1">
    <location>
        <begin position="12"/>
        <end position="34"/>
    </location>
</feature>
<evidence type="ECO:0000256" key="1">
    <source>
        <dbReference type="SAM" id="Phobius"/>
    </source>
</evidence>
<dbReference type="OrthoDB" id="9757876at2"/>
<dbReference type="InterPro" id="IPR001036">
    <property type="entry name" value="Acrflvin-R"/>
</dbReference>
<comment type="caution">
    <text evidence="2">The sequence shown here is derived from an EMBL/GenBank/DDBJ whole genome shotgun (WGS) entry which is preliminary data.</text>
</comment>
<feature type="transmembrane region" description="Helical" evidence="1">
    <location>
        <begin position="360"/>
        <end position="380"/>
    </location>
</feature>
<dbReference type="RefSeq" id="WP_132218157.1">
    <property type="nucleotide sequence ID" value="NZ_OX156936.1"/>
</dbReference>
<dbReference type="Gene3D" id="3.30.70.1430">
    <property type="entry name" value="Multidrug efflux transporter AcrB pore domain"/>
    <property type="match status" value="2"/>
</dbReference>
<keyword evidence="3" id="KW-1185">Reference proteome</keyword>
<dbReference type="Gene3D" id="3.30.70.1440">
    <property type="entry name" value="Multidrug efflux transporter AcrB pore domain"/>
    <property type="match status" value="1"/>
</dbReference>
<dbReference type="AlphaFoldDB" id="A0A4V2QDR5"/>
<dbReference type="PANTHER" id="PTHR32063:SF0">
    <property type="entry name" value="SWARMING MOTILITY PROTEIN SWRC"/>
    <property type="match status" value="1"/>
</dbReference>
<dbReference type="GO" id="GO:0042910">
    <property type="term" value="F:xenobiotic transmembrane transporter activity"/>
    <property type="evidence" value="ECO:0007669"/>
    <property type="project" value="TreeGrafter"/>
</dbReference>
<proteinExistence type="predicted"/>
<evidence type="ECO:0000313" key="2">
    <source>
        <dbReference type="EMBL" id="TCL64877.1"/>
    </source>
</evidence>
<protein>
    <submittedName>
        <fullName evidence="2">HAE1 family hydrophobic/amphiphilic exporter-1</fullName>
    </submittedName>
</protein>
<feature type="transmembrane region" description="Helical" evidence="1">
    <location>
        <begin position="386"/>
        <end position="410"/>
    </location>
</feature>
<reference evidence="2 3" key="1">
    <citation type="submission" date="2019-03" db="EMBL/GenBank/DDBJ databases">
        <title>Genomic Encyclopedia of Type Strains, Phase IV (KMG-IV): sequencing the most valuable type-strain genomes for metagenomic binning, comparative biology and taxonomic classification.</title>
        <authorList>
            <person name="Goeker M."/>
        </authorList>
    </citation>
    <scope>NUCLEOTIDE SEQUENCE [LARGE SCALE GENOMIC DNA]</scope>
    <source>
        <strain evidence="2 3">DSM 18792</strain>
    </source>
</reference>
<name>A0A4V2QDR5_9FLAO</name>
<keyword evidence="1" id="KW-0812">Transmembrane</keyword>
<accession>A0A4V2QDR5</accession>
<dbReference type="Pfam" id="PF00873">
    <property type="entry name" value="ACR_tran"/>
    <property type="match status" value="1"/>
</dbReference>
<dbReference type="PRINTS" id="PR00702">
    <property type="entry name" value="ACRIFLAVINRP"/>
</dbReference>
<feature type="transmembrane region" description="Helical" evidence="1">
    <location>
        <begin position="463"/>
        <end position="486"/>
    </location>
</feature>
<dbReference type="Gene3D" id="3.30.70.1320">
    <property type="entry name" value="Multidrug efflux transporter AcrB pore domain like"/>
    <property type="match status" value="1"/>
</dbReference>
<feature type="transmembrane region" description="Helical" evidence="1">
    <location>
        <begin position="913"/>
        <end position="934"/>
    </location>
</feature>
<feature type="transmembrane region" description="Helical" evidence="1">
    <location>
        <begin position="962"/>
        <end position="984"/>
    </location>
</feature>
<keyword evidence="1" id="KW-1133">Transmembrane helix</keyword>
<dbReference type="SUPFAM" id="SSF82866">
    <property type="entry name" value="Multidrug efflux transporter AcrB transmembrane domain"/>
    <property type="match status" value="2"/>
</dbReference>
<dbReference type="SUPFAM" id="SSF82714">
    <property type="entry name" value="Multidrug efflux transporter AcrB TolC docking domain, DN and DC subdomains"/>
    <property type="match status" value="2"/>
</dbReference>
<keyword evidence="1" id="KW-0472">Membrane</keyword>
<gene>
    <name evidence="2" type="ORF">EV196_10665</name>
</gene>